<organism evidence="4 5">
    <name type="scientific">Dermatophagoides farinae</name>
    <name type="common">American house dust mite</name>
    <dbReference type="NCBI Taxonomy" id="6954"/>
    <lineage>
        <taxon>Eukaryota</taxon>
        <taxon>Metazoa</taxon>
        <taxon>Ecdysozoa</taxon>
        <taxon>Arthropoda</taxon>
        <taxon>Chelicerata</taxon>
        <taxon>Arachnida</taxon>
        <taxon>Acari</taxon>
        <taxon>Acariformes</taxon>
        <taxon>Sarcoptiformes</taxon>
        <taxon>Astigmata</taxon>
        <taxon>Psoroptidia</taxon>
        <taxon>Analgoidea</taxon>
        <taxon>Pyroglyphidae</taxon>
        <taxon>Dermatophagoidinae</taxon>
        <taxon>Dermatophagoides</taxon>
    </lineage>
</organism>
<name>A0A922IFH0_DERFA</name>
<sequence>MTAAMLNKLYQIDQMMNMLWLKIFIFIWLWIMTCYCKKTQVKIAHSSVNNFHGHLDFKHIDENLLNQRHRTDVNASIGLKPRNFIGPEILRELLDECCIYEDSKYYYRVCMFRNITQHEKSKYYYHSFHAILGIWKQWYVSSENFDFLHYINGDECMAGFQRQVVLKFECQLAGESKDLLWISNVTEIHQCIYLIKMKSQLFCGTVYSHLDPIGQIEWNLIDSLHSKNQLSKQEYTTYLQYILDDYGLKLLIDGQTFEDIVRVDKRESIEQNDQKKFLDEITSLKKKLDDCENSLLNKRSIKN</sequence>
<reference evidence="4" key="1">
    <citation type="submission" date="2013-05" db="EMBL/GenBank/DDBJ databases">
        <authorList>
            <person name="Yim A.K.Y."/>
            <person name="Chan T.F."/>
            <person name="Ji K.M."/>
            <person name="Liu X.Y."/>
            <person name="Zhou J.W."/>
            <person name="Li R.Q."/>
            <person name="Yang K.Y."/>
            <person name="Li J."/>
            <person name="Li M."/>
            <person name="Law P.T.W."/>
            <person name="Wu Y.L."/>
            <person name="Cai Z.L."/>
            <person name="Qin H."/>
            <person name="Bao Y."/>
            <person name="Leung R.K.K."/>
            <person name="Ng P.K.S."/>
            <person name="Zou J."/>
            <person name="Zhong X.J."/>
            <person name="Ran P.X."/>
            <person name="Zhong N.S."/>
            <person name="Liu Z.G."/>
            <person name="Tsui S.K.W."/>
        </authorList>
    </citation>
    <scope>NUCLEOTIDE SEQUENCE</scope>
    <source>
        <strain evidence="4">Derf</strain>
        <tissue evidence="4">Whole organism</tissue>
    </source>
</reference>
<evidence type="ECO:0000256" key="1">
    <source>
        <dbReference type="ARBA" id="ARBA00022729"/>
    </source>
</evidence>
<dbReference type="InterPro" id="IPR039794">
    <property type="entry name" value="Gtb1-like"/>
</dbReference>
<comment type="caution">
    <text evidence="4">The sequence shown here is derived from an EMBL/GenBank/DDBJ whole genome shotgun (WGS) entry which is preliminary data.</text>
</comment>
<evidence type="ECO:0000259" key="3">
    <source>
        <dbReference type="PROSITE" id="PS51914"/>
    </source>
</evidence>
<dbReference type="Pfam" id="PF13015">
    <property type="entry name" value="PRKCSH_1"/>
    <property type="match status" value="1"/>
</dbReference>
<dbReference type="EMBL" id="ASGP02000001">
    <property type="protein sequence ID" value="KAH9529200.1"/>
    <property type="molecule type" value="Genomic_DNA"/>
</dbReference>
<dbReference type="InterPro" id="IPR044865">
    <property type="entry name" value="MRH_dom"/>
</dbReference>
<dbReference type="GO" id="GO:0006491">
    <property type="term" value="P:N-glycan processing"/>
    <property type="evidence" value="ECO:0007669"/>
    <property type="project" value="TreeGrafter"/>
</dbReference>
<accession>A0A922IFH0</accession>
<keyword evidence="2" id="KW-1015">Disulfide bond</keyword>
<keyword evidence="5" id="KW-1185">Reference proteome</keyword>
<dbReference type="PROSITE" id="PS51914">
    <property type="entry name" value="MRH"/>
    <property type="match status" value="1"/>
</dbReference>
<evidence type="ECO:0000313" key="5">
    <source>
        <dbReference type="Proteomes" id="UP000790347"/>
    </source>
</evidence>
<protein>
    <recommendedName>
        <fullName evidence="3">MRH domain-containing protein</fullName>
    </recommendedName>
</protein>
<dbReference type="Gene3D" id="2.70.130.10">
    <property type="entry name" value="Mannose-6-phosphate receptor binding domain"/>
    <property type="match status" value="1"/>
</dbReference>
<evidence type="ECO:0000313" key="4">
    <source>
        <dbReference type="EMBL" id="KAH9529200.1"/>
    </source>
</evidence>
<evidence type="ECO:0000256" key="2">
    <source>
        <dbReference type="ARBA" id="ARBA00023157"/>
    </source>
</evidence>
<dbReference type="InterPro" id="IPR009011">
    <property type="entry name" value="Man6P_isomerase_rcpt-bd_dom_sf"/>
</dbReference>
<proteinExistence type="predicted"/>
<dbReference type="PANTHER" id="PTHR12630:SF1">
    <property type="entry name" value="GLUCOSIDASE 2 SUBUNIT BETA"/>
    <property type="match status" value="1"/>
</dbReference>
<gene>
    <name evidence="4" type="ORF">DERF_003094</name>
</gene>
<dbReference type="AlphaFoldDB" id="A0A922IFH0"/>
<dbReference type="InterPro" id="IPR036607">
    <property type="entry name" value="PRKCSH"/>
</dbReference>
<keyword evidence="1" id="KW-0732">Signal</keyword>
<reference evidence="4" key="2">
    <citation type="journal article" date="2022" name="Res Sq">
        <title>Comparative Genomics Reveals Insights into the Divergent Evolution of Astigmatic Mites and Household Pest Adaptations.</title>
        <authorList>
            <person name="Xiong Q."/>
            <person name="Wan A.T.-Y."/>
            <person name="Liu X.-Y."/>
            <person name="Fung C.S.-H."/>
            <person name="Xiao X."/>
            <person name="Malainual N."/>
            <person name="Hou J."/>
            <person name="Wang L."/>
            <person name="Wang M."/>
            <person name="Yang K."/>
            <person name="Cui Y."/>
            <person name="Leung E."/>
            <person name="Nong W."/>
            <person name="Shin S.-K."/>
            <person name="Au S."/>
            <person name="Jeong K.Y."/>
            <person name="Chew F.T."/>
            <person name="Hui J."/>
            <person name="Leung T.F."/>
            <person name="Tungtrongchitr A."/>
            <person name="Zhong N."/>
            <person name="Liu Z."/>
            <person name="Tsui S."/>
        </authorList>
    </citation>
    <scope>NUCLEOTIDE SEQUENCE</scope>
    <source>
        <strain evidence="4">Derf</strain>
        <tissue evidence="4">Whole organism</tissue>
    </source>
</reference>
<dbReference type="Proteomes" id="UP000790347">
    <property type="component" value="Unassembled WGS sequence"/>
</dbReference>
<dbReference type="SUPFAM" id="SSF50911">
    <property type="entry name" value="Mannose 6-phosphate receptor domain"/>
    <property type="match status" value="1"/>
</dbReference>
<dbReference type="GO" id="GO:0017177">
    <property type="term" value="C:glucosidase II complex"/>
    <property type="evidence" value="ECO:0007669"/>
    <property type="project" value="TreeGrafter"/>
</dbReference>
<feature type="domain" description="MRH" evidence="3">
    <location>
        <begin position="95"/>
        <end position="205"/>
    </location>
</feature>
<dbReference type="PANTHER" id="PTHR12630">
    <property type="entry name" value="N-LINKED OLIGOSACCHARIDE PROCESSING"/>
    <property type="match status" value="1"/>
</dbReference>